<evidence type="ECO:0000313" key="3">
    <source>
        <dbReference type="EMBL" id="EYF03775.1"/>
    </source>
</evidence>
<keyword evidence="2" id="KW-0732">Signal</keyword>
<gene>
    <name evidence="3" type="ORF">CAP_5205</name>
</gene>
<dbReference type="AlphaFoldDB" id="A0A017T4N3"/>
<dbReference type="InterPro" id="IPR011042">
    <property type="entry name" value="6-blade_b-propeller_TolB-like"/>
</dbReference>
<feature type="chain" id="PRO_5001496903" evidence="2">
    <location>
        <begin position="22"/>
        <end position="414"/>
    </location>
</feature>
<evidence type="ECO:0000256" key="1">
    <source>
        <dbReference type="SAM" id="MobiDB-lite"/>
    </source>
</evidence>
<name>A0A017T4N3_9BACT</name>
<evidence type="ECO:0000256" key="2">
    <source>
        <dbReference type="SAM" id="SignalP"/>
    </source>
</evidence>
<dbReference type="EMBL" id="ASRX01000042">
    <property type="protein sequence ID" value="EYF03775.1"/>
    <property type="molecule type" value="Genomic_DNA"/>
</dbReference>
<dbReference type="PROSITE" id="PS51257">
    <property type="entry name" value="PROKAR_LIPOPROTEIN"/>
    <property type="match status" value="1"/>
</dbReference>
<comment type="caution">
    <text evidence="3">The sequence shown here is derived from an EMBL/GenBank/DDBJ whole genome shotgun (WGS) entry which is preliminary data.</text>
</comment>
<feature type="compositionally biased region" description="Gly residues" evidence="1">
    <location>
        <begin position="38"/>
        <end position="74"/>
    </location>
</feature>
<feature type="signal peptide" evidence="2">
    <location>
        <begin position="1"/>
        <end position="21"/>
    </location>
</feature>
<dbReference type="RefSeq" id="WP_156041125.1">
    <property type="nucleotide sequence ID" value="NZ_ASRX01000042.1"/>
</dbReference>
<dbReference type="OrthoDB" id="9842175at2"/>
<keyword evidence="4" id="KW-1185">Reference proteome</keyword>
<dbReference type="Proteomes" id="UP000019678">
    <property type="component" value="Unassembled WGS sequence"/>
</dbReference>
<organism evidence="3 4">
    <name type="scientific">Chondromyces apiculatus DSM 436</name>
    <dbReference type="NCBI Taxonomy" id="1192034"/>
    <lineage>
        <taxon>Bacteria</taxon>
        <taxon>Pseudomonadati</taxon>
        <taxon>Myxococcota</taxon>
        <taxon>Polyangia</taxon>
        <taxon>Polyangiales</taxon>
        <taxon>Polyangiaceae</taxon>
        <taxon>Chondromyces</taxon>
    </lineage>
</organism>
<reference evidence="3 4" key="1">
    <citation type="submission" date="2013-05" db="EMBL/GenBank/DDBJ databases">
        <title>Genome assembly of Chondromyces apiculatus DSM 436.</title>
        <authorList>
            <person name="Sharma G."/>
            <person name="Khatri I."/>
            <person name="Kaur C."/>
            <person name="Mayilraj S."/>
            <person name="Subramanian S."/>
        </authorList>
    </citation>
    <scope>NUCLEOTIDE SEQUENCE [LARGE SCALE GENOMIC DNA]</scope>
    <source>
        <strain evidence="3 4">DSM 436</strain>
    </source>
</reference>
<sequence>MHSRRLLRPALYGAAAVLALSCTTILGVEGDYSPVPPGQGGSGPGGSGEGGSGASGSGASGTGQGGAGQGGAGQGGGADATVPCDYPNSDPAICNECALACDCSRCFNGQCVPATVARAPQGSTLKSPIFDLSYFYWHDGSCIYRSQRDGDAATASESLVCASGGVTIDEIAESEDKIIALTSSGFMQTSKSPSSPLTMLPGFEQHTDVAEMEARFGTVFWVQNVTHDVYYGTFNGGPIERIHDGNLPPRHLAVTSQGMKYWASWDVSGLVYLWSIGSPAAIDYSDDTGSVHDLTLVPLPDTGPQPNVRIFWTTQNPEGVRIYTPGAPDVDTIAGSKPSPSTIVADQSHVYWAHATGSREISRAGFNDTTAETLYVDPASKMKPGEMLLGTQCLYWVDDEFNRIVSYSRDPIAQ</sequence>
<feature type="region of interest" description="Disordered" evidence="1">
    <location>
        <begin position="33"/>
        <end position="74"/>
    </location>
</feature>
<protein>
    <submittedName>
        <fullName evidence="3">Uncharacterized protein</fullName>
    </submittedName>
</protein>
<dbReference type="STRING" id="1192034.CAP_5205"/>
<dbReference type="SUPFAM" id="SSF101898">
    <property type="entry name" value="NHL repeat"/>
    <property type="match status" value="1"/>
</dbReference>
<accession>A0A017T4N3</accession>
<proteinExistence type="predicted"/>
<dbReference type="Gene3D" id="2.120.10.30">
    <property type="entry name" value="TolB, C-terminal domain"/>
    <property type="match status" value="1"/>
</dbReference>
<evidence type="ECO:0000313" key="4">
    <source>
        <dbReference type="Proteomes" id="UP000019678"/>
    </source>
</evidence>